<reference evidence="10" key="2">
    <citation type="submission" date="2019-09" db="UniProtKB">
        <authorList>
            <consortium name="WormBaseParasite"/>
        </authorList>
    </citation>
    <scope>IDENTIFICATION</scope>
</reference>
<dbReference type="OrthoDB" id="414243at2759"/>
<evidence type="ECO:0000313" key="8">
    <source>
        <dbReference type="EMBL" id="VDP05097.1"/>
    </source>
</evidence>
<keyword evidence="2" id="KW-0808">Transferase</keyword>
<organism evidence="8">
    <name type="scientific">Heligmosomoides polygyrus</name>
    <name type="common">Parasitic roundworm</name>
    <dbReference type="NCBI Taxonomy" id="6339"/>
    <lineage>
        <taxon>Eukaryota</taxon>
        <taxon>Metazoa</taxon>
        <taxon>Ecdysozoa</taxon>
        <taxon>Nematoda</taxon>
        <taxon>Chromadorea</taxon>
        <taxon>Rhabditida</taxon>
        <taxon>Rhabditina</taxon>
        <taxon>Rhabditomorpha</taxon>
        <taxon>Strongyloidea</taxon>
        <taxon>Heligmosomidae</taxon>
        <taxon>Heligmosomoides</taxon>
    </lineage>
</organism>
<dbReference type="AlphaFoldDB" id="A0A3P7ZTZ4"/>
<dbReference type="Pfam" id="PF02798">
    <property type="entry name" value="GST_N"/>
    <property type="match status" value="1"/>
</dbReference>
<sequence length="277" mass="32334">MLLKWSKKVVVTWGQIWAVRWMRQNFPSEFQNFLRSRLRDEMVQYKVTYFDGRGVGELIRQVLTVAEQDFEDVRYTDEQWPKHKAEMPFGQLPVLEIDGKKLAQSFAIARFLARKYGTFSILFISEQPCRRTQKLGFAGKNAFDEALVDSIADQLRDYVVEIRPFYKVAMGFEEGDLTALTKDVYGPARDKMFTIIRKLLKNSKSGYLVGDSLTWADLYLAEFAEFAKKVPSYYEGFPEVILYPFLIRPMNYQILGLLFKNCKSCLFLRAYKPSLYA</sequence>
<dbReference type="PROSITE" id="PS50404">
    <property type="entry name" value="GST_NTER"/>
    <property type="match status" value="1"/>
</dbReference>
<dbReference type="InterPro" id="IPR010987">
    <property type="entry name" value="Glutathione-S-Trfase_C-like"/>
</dbReference>
<keyword evidence="9" id="KW-1185">Reference proteome</keyword>
<dbReference type="WBParaSite" id="HPBE_0001615101-mRNA-1">
    <property type="protein sequence ID" value="HPBE_0001615101-mRNA-1"/>
    <property type="gene ID" value="HPBE_0001615101"/>
</dbReference>
<dbReference type="InterPro" id="IPR040079">
    <property type="entry name" value="Glutathione_S-Trfase"/>
</dbReference>
<feature type="domain" description="GST C-terminal" evidence="7">
    <location>
        <begin position="141"/>
        <end position="277"/>
    </location>
</feature>
<dbReference type="EMBL" id="UZAH01029254">
    <property type="protein sequence ID" value="VDP05097.1"/>
    <property type="molecule type" value="Genomic_DNA"/>
</dbReference>
<proteinExistence type="inferred from homology"/>
<evidence type="ECO:0000256" key="3">
    <source>
        <dbReference type="ARBA" id="ARBA00038317"/>
    </source>
</evidence>
<dbReference type="InterPro" id="IPR050213">
    <property type="entry name" value="GST_superfamily"/>
</dbReference>
<name>A0A3P7ZTZ4_HELPZ</name>
<evidence type="ECO:0000256" key="5">
    <source>
        <dbReference type="ARBA" id="ARBA00078118"/>
    </source>
</evidence>
<dbReference type="CDD" id="cd03039">
    <property type="entry name" value="GST_N_Sigma_like"/>
    <property type="match status" value="1"/>
</dbReference>
<dbReference type="SFLD" id="SFLDG00363">
    <property type="entry name" value="AMPS_(cytGST):_Alpha-__Mu-__Pi"/>
    <property type="match status" value="1"/>
</dbReference>
<dbReference type="Pfam" id="PF14497">
    <property type="entry name" value="GST_C_3"/>
    <property type="match status" value="1"/>
</dbReference>
<evidence type="ECO:0000256" key="1">
    <source>
        <dbReference type="ARBA" id="ARBA00012452"/>
    </source>
</evidence>
<dbReference type="InterPro" id="IPR036282">
    <property type="entry name" value="Glutathione-S-Trfase_C_sf"/>
</dbReference>
<dbReference type="Gene3D" id="1.20.1050.130">
    <property type="match status" value="1"/>
</dbReference>
<dbReference type="FunFam" id="3.40.30.10:FF:000258">
    <property type="entry name" value="Glutathione S-transferase"/>
    <property type="match status" value="1"/>
</dbReference>
<comment type="catalytic activity">
    <reaction evidence="4">
        <text>RX + glutathione = an S-substituted glutathione + a halide anion + H(+)</text>
        <dbReference type="Rhea" id="RHEA:16437"/>
        <dbReference type="ChEBI" id="CHEBI:15378"/>
        <dbReference type="ChEBI" id="CHEBI:16042"/>
        <dbReference type="ChEBI" id="CHEBI:17792"/>
        <dbReference type="ChEBI" id="CHEBI:57925"/>
        <dbReference type="ChEBI" id="CHEBI:90779"/>
        <dbReference type="EC" id="2.5.1.18"/>
    </reaction>
</comment>
<dbReference type="Gene3D" id="1.20.1050.10">
    <property type="match status" value="1"/>
</dbReference>
<dbReference type="SUPFAM" id="SSF52833">
    <property type="entry name" value="Thioredoxin-like"/>
    <property type="match status" value="1"/>
</dbReference>
<protein>
    <recommendedName>
        <fullName evidence="1">glutathione transferase</fullName>
        <ecNumber evidence="1">2.5.1.18</ecNumber>
    </recommendedName>
    <alternativeName>
        <fullName evidence="5">GST class-sigma</fullName>
    </alternativeName>
</protein>
<dbReference type="FunFam" id="1.20.1050.10:FF:000031">
    <property type="entry name" value="Glutathione S-Transferase"/>
    <property type="match status" value="1"/>
</dbReference>
<dbReference type="InterPro" id="IPR004046">
    <property type="entry name" value="GST_C"/>
</dbReference>
<reference evidence="8 9" key="1">
    <citation type="submission" date="2018-11" db="EMBL/GenBank/DDBJ databases">
        <authorList>
            <consortium name="Pathogen Informatics"/>
        </authorList>
    </citation>
    <scope>NUCLEOTIDE SEQUENCE [LARGE SCALE GENOMIC DNA]</scope>
</reference>
<dbReference type="CDD" id="cd03192">
    <property type="entry name" value="GST_C_Sigma_like"/>
    <property type="match status" value="1"/>
</dbReference>
<gene>
    <name evidence="8" type="ORF">HPBE_LOCUS16150</name>
</gene>
<dbReference type="PANTHER" id="PTHR11571">
    <property type="entry name" value="GLUTATHIONE S-TRANSFERASE"/>
    <property type="match status" value="1"/>
</dbReference>
<evidence type="ECO:0000313" key="9">
    <source>
        <dbReference type="Proteomes" id="UP000050761"/>
    </source>
</evidence>
<dbReference type="PROSITE" id="PS50405">
    <property type="entry name" value="GST_CTER"/>
    <property type="match status" value="1"/>
</dbReference>
<dbReference type="GO" id="GO:0004364">
    <property type="term" value="F:glutathione transferase activity"/>
    <property type="evidence" value="ECO:0007669"/>
    <property type="project" value="UniProtKB-EC"/>
</dbReference>
<dbReference type="GO" id="GO:0006749">
    <property type="term" value="P:glutathione metabolic process"/>
    <property type="evidence" value="ECO:0007669"/>
    <property type="project" value="TreeGrafter"/>
</dbReference>
<dbReference type="GO" id="GO:0005737">
    <property type="term" value="C:cytoplasm"/>
    <property type="evidence" value="ECO:0007669"/>
    <property type="project" value="UniProtKB-ARBA"/>
</dbReference>
<dbReference type="EC" id="2.5.1.18" evidence="1"/>
<dbReference type="InterPro" id="IPR036249">
    <property type="entry name" value="Thioredoxin-like_sf"/>
</dbReference>
<dbReference type="Proteomes" id="UP000050761">
    <property type="component" value="Unassembled WGS sequence"/>
</dbReference>
<evidence type="ECO:0000259" key="7">
    <source>
        <dbReference type="PROSITE" id="PS50405"/>
    </source>
</evidence>
<feature type="domain" description="GST N-terminal" evidence="6">
    <location>
        <begin position="43"/>
        <end position="120"/>
    </location>
</feature>
<evidence type="ECO:0000256" key="4">
    <source>
        <dbReference type="ARBA" id="ARBA00047960"/>
    </source>
</evidence>
<comment type="similarity">
    <text evidence="3">Belongs to the GST superfamily. Sigma family.</text>
</comment>
<evidence type="ECO:0000256" key="2">
    <source>
        <dbReference type="ARBA" id="ARBA00022679"/>
    </source>
</evidence>
<dbReference type="SFLD" id="SFLDS00019">
    <property type="entry name" value="Glutathione_Transferase_(cytos"/>
    <property type="match status" value="1"/>
</dbReference>
<dbReference type="PANTHER" id="PTHR11571:SF224">
    <property type="entry name" value="HEMATOPOIETIC PROSTAGLANDIN D SYNTHASE"/>
    <property type="match status" value="1"/>
</dbReference>
<dbReference type="InterPro" id="IPR004045">
    <property type="entry name" value="Glutathione_S-Trfase_N"/>
</dbReference>
<evidence type="ECO:0000313" key="10">
    <source>
        <dbReference type="WBParaSite" id="HPBE_0001615101-mRNA-1"/>
    </source>
</evidence>
<evidence type="ECO:0000259" key="6">
    <source>
        <dbReference type="PROSITE" id="PS50404"/>
    </source>
</evidence>
<dbReference type="SUPFAM" id="SSF47616">
    <property type="entry name" value="GST C-terminal domain-like"/>
    <property type="match status" value="1"/>
</dbReference>
<accession>A0A3P7ZTZ4</accession>